<dbReference type="InterPro" id="IPR001451">
    <property type="entry name" value="Hexapep"/>
</dbReference>
<dbReference type="RefSeq" id="WP_076929041.1">
    <property type="nucleotide sequence ID" value="NZ_LT605205.1"/>
</dbReference>
<comment type="function">
    <text evidence="4">Acetyltransferase implicated in the O-acetylation of Nod factors.</text>
</comment>
<dbReference type="AlphaFoldDB" id="A0A1R3T6P5"/>
<protein>
    <recommendedName>
        <fullName evidence="5">Nodulation protein L</fullName>
    </recommendedName>
</protein>
<dbReference type="CDD" id="cd03357">
    <property type="entry name" value="LbH_MAT_GAT"/>
    <property type="match status" value="1"/>
</dbReference>
<evidence type="ECO:0000256" key="1">
    <source>
        <dbReference type="ARBA" id="ARBA00007274"/>
    </source>
</evidence>
<keyword evidence="2 7" id="KW-0808">Transferase</keyword>
<feature type="domain" description="Maltose/galactoside acetyltransferase" evidence="6">
    <location>
        <begin position="5"/>
        <end position="58"/>
    </location>
</feature>
<dbReference type="PANTHER" id="PTHR23416:SF23">
    <property type="entry name" value="ACETYLTRANSFERASE C18B11.09C-RELATED"/>
    <property type="match status" value="1"/>
</dbReference>
<keyword evidence="8" id="KW-1185">Reference proteome</keyword>
<dbReference type="Gene3D" id="2.160.10.10">
    <property type="entry name" value="Hexapeptide repeat proteins"/>
    <property type="match status" value="1"/>
</dbReference>
<dbReference type="KEGG" id="psac:PSM36_0799"/>
<dbReference type="InterPro" id="IPR011004">
    <property type="entry name" value="Trimer_LpxA-like_sf"/>
</dbReference>
<keyword evidence="3" id="KW-0012">Acyltransferase</keyword>
<dbReference type="Proteomes" id="UP000187464">
    <property type="component" value="Chromosome I"/>
</dbReference>
<dbReference type="GO" id="GO:0005829">
    <property type="term" value="C:cytosol"/>
    <property type="evidence" value="ECO:0007669"/>
    <property type="project" value="TreeGrafter"/>
</dbReference>
<name>A0A1R3T6P5_9BACT</name>
<dbReference type="InterPro" id="IPR051159">
    <property type="entry name" value="Hexapeptide_acetyltransf"/>
</dbReference>
<reference evidence="7 8" key="1">
    <citation type="submission" date="2016-08" db="EMBL/GenBank/DDBJ databases">
        <authorList>
            <person name="Seilhamer J.J."/>
        </authorList>
    </citation>
    <scope>NUCLEOTIDE SEQUENCE [LARGE SCALE GENOMIC DNA]</scope>
    <source>
        <strain evidence="7">M3/6</strain>
    </source>
</reference>
<proteinExistence type="inferred from homology"/>
<dbReference type="FunFam" id="2.160.10.10:FF:000025">
    <property type="entry name" value="Hexapeptide-repeat containing-acetyltransferase"/>
    <property type="match status" value="1"/>
</dbReference>
<dbReference type="GO" id="GO:0008374">
    <property type="term" value="F:O-acyltransferase activity"/>
    <property type="evidence" value="ECO:0007669"/>
    <property type="project" value="TreeGrafter"/>
</dbReference>
<dbReference type="SMART" id="SM01266">
    <property type="entry name" value="Mac"/>
    <property type="match status" value="1"/>
</dbReference>
<comment type="similarity">
    <text evidence="1">Belongs to the transferase hexapeptide repeat family.</text>
</comment>
<evidence type="ECO:0000259" key="6">
    <source>
        <dbReference type="SMART" id="SM01266"/>
    </source>
</evidence>
<evidence type="ECO:0000256" key="2">
    <source>
        <dbReference type="ARBA" id="ARBA00022679"/>
    </source>
</evidence>
<dbReference type="STRING" id="1642647.PSM36_0799"/>
<accession>A0A1R3T6P5</accession>
<dbReference type="GO" id="GO:0016407">
    <property type="term" value="F:acetyltransferase activity"/>
    <property type="evidence" value="ECO:0007669"/>
    <property type="project" value="InterPro"/>
</dbReference>
<evidence type="ECO:0000313" key="7">
    <source>
        <dbReference type="EMBL" id="SCD19625.1"/>
    </source>
</evidence>
<dbReference type="EMBL" id="LT605205">
    <property type="protein sequence ID" value="SCD19625.1"/>
    <property type="molecule type" value="Genomic_DNA"/>
</dbReference>
<evidence type="ECO:0000313" key="8">
    <source>
        <dbReference type="Proteomes" id="UP000187464"/>
    </source>
</evidence>
<evidence type="ECO:0000256" key="3">
    <source>
        <dbReference type="ARBA" id="ARBA00023315"/>
    </source>
</evidence>
<gene>
    <name evidence="7" type="ORF">PSM36_0799</name>
</gene>
<sequence>MKSEFEKMRSGELADFSDPEIQESFRHSRKLCIKLQTMTIFDDDYREVISQLIPDLPASSTVCPPIQCDHGSSFIIAENVFINYNAMCIGEGYVRIGKHTFIGPNCQFYTPNHPMDHVARREEKEYAYPITIGEDCWLGGNVTLLPGITIGNRCIVAAGSVVTKNVPDDCMVAGNPATIKKRLNQ</sequence>
<evidence type="ECO:0000256" key="4">
    <source>
        <dbReference type="ARBA" id="ARBA00055587"/>
    </source>
</evidence>
<dbReference type="PANTHER" id="PTHR23416">
    <property type="entry name" value="SIALIC ACID SYNTHASE-RELATED"/>
    <property type="match status" value="1"/>
</dbReference>
<dbReference type="InterPro" id="IPR024688">
    <property type="entry name" value="Mac_dom"/>
</dbReference>
<organism evidence="7 8">
    <name type="scientific">Proteiniphilum saccharofermentans</name>
    <dbReference type="NCBI Taxonomy" id="1642647"/>
    <lineage>
        <taxon>Bacteria</taxon>
        <taxon>Pseudomonadati</taxon>
        <taxon>Bacteroidota</taxon>
        <taxon>Bacteroidia</taxon>
        <taxon>Bacteroidales</taxon>
        <taxon>Dysgonomonadaceae</taxon>
        <taxon>Proteiniphilum</taxon>
    </lineage>
</organism>
<dbReference type="SUPFAM" id="SSF51161">
    <property type="entry name" value="Trimeric LpxA-like enzymes"/>
    <property type="match status" value="1"/>
</dbReference>
<evidence type="ECO:0000256" key="5">
    <source>
        <dbReference type="ARBA" id="ARBA00067695"/>
    </source>
</evidence>
<dbReference type="Pfam" id="PF14602">
    <property type="entry name" value="Hexapep_2"/>
    <property type="match status" value="1"/>
</dbReference>